<sequence length="691" mass="71745">MLCSGSPGQTRHAMRSTGRVSPANLGLAAVAFVAAVLFGPLLLGTGAAHAEPPSRLPEPISDPAGVLSVDQRAQIQTATDNLYNDHSVQLWVVYVKNFDGRNPEDWGRKTAELSGLDNHEVLLAVATEDRAYWFGTIGSVDGVTQSNLSDIATGDIVPALKKGNYPGAGVAAVDGLSDVLTPSHTGLIVAGSVAGVAVVGAGGMWVYSRRRKRRALDSGLATMREQELTVDQLAAQPLDVLDPWSREVLTDTDNAIRTSEEELRLAVGEFGEAQTAPFTAAVAQARKALAASFTVRQRLDDNIPETPDEQRAMLLQIITACTDADDALDEQVAAFDEMRNLLINADARFDEITRRLVDLHTRADASARQLDALVSRHGAQQCASILHNVELARQEIGFAERSADQGREAISRPAGEQGPAVADIRAAEGAITQATHLLDAIDNAEGNIAAAHSRMPALITEVEGELAEAAQLGADGGPELASAVARATSAVQAARSGFDADPLGVFTSLVDADSALDKALDAARGAAAERTRRSEMLGAALTSAQAKVSAARDFIGTRRGAVQSVARTRLSEAERLLADAQHVGATDPFAAADVARRAGALADQALMAAQADVVGWQQGQQPRAHESSTAGAVLGGILVDSFLRGTMRGGGFGGGGFGTGGFGGGYTSGGRSPGSFGGSSSSGRIGVGGRF</sequence>
<reference evidence="4 5" key="1">
    <citation type="submission" date="2018-11" db="EMBL/GenBank/DDBJ databases">
        <title>Draft genome sequence of Gordonia sp. RS15-1S isolated from rice stems.</title>
        <authorList>
            <person name="Muangham S."/>
        </authorList>
    </citation>
    <scope>NUCLEOTIDE SEQUENCE [LARGE SCALE GENOMIC DNA]</scope>
    <source>
        <strain evidence="4 5">RS15-1S</strain>
    </source>
</reference>
<keyword evidence="5" id="KW-1185">Reference proteome</keyword>
<feature type="domain" description="TPM" evidence="3">
    <location>
        <begin position="60"/>
        <end position="178"/>
    </location>
</feature>
<dbReference type="EMBL" id="RKMH01000004">
    <property type="protein sequence ID" value="RPA64766.1"/>
    <property type="molecule type" value="Genomic_DNA"/>
</dbReference>
<dbReference type="InterPro" id="IPR007621">
    <property type="entry name" value="TPM_dom"/>
</dbReference>
<evidence type="ECO:0000259" key="3">
    <source>
        <dbReference type="Pfam" id="PF04536"/>
    </source>
</evidence>
<keyword evidence="2" id="KW-1133">Transmembrane helix</keyword>
<comment type="caution">
    <text evidence="4">The sequence shown here is derived from an EMBL/GenBank/DDBJ whole genome shotgun (WGS) entry which is preliminary data.</text>
</comment>
<evidence type="ECO:0000256" key="2">
    <source>
        <dbReference type="SAM" id="Phobius"/>
    </source>
</evidence>
<dbReference type="Pfam" id="PF04536">
    <property type="entry name" value="TPM_phosphatase"/>
    <property type="match status" value="1"/>
</dbReference>
<organism evidence="4 5">
    <name type="scientific">Gordonia oryzae</name>
    <dbReference type="NCBI Taxonomy" id="2487349"/>
    <lineage>
        <taxon>Bacteria</taxon>
        <taxon>Bacillati</taxon>
        <taxon>Actinomycetota</taxon>
        <taxon>Actinomycetes</taxon>
        <taxon>Mycobacteriales</taxon>
        <taxon>Gordoniaceae</taxon>
        <taxon>Gordonia</taxon>
    </lineage>
</organism>
<accession>A0A3N4GVL2</accession>
<gene>
    <name evidence="4" type="ORF">EF294_06520</name>
</gene>
<keyword evidence="2" id="KW-0472">Membrane</keyword>
<name>A0A3N4GVL2_9ACTN</name>
<evidence type="ECO:0000256" key="1">
    <source>
        <dbReference type="SAM" id="MobiDB-lite"/>
    </source>
</evidence>
<dbReference type="Gene3D" id="3.10.310.50">
    <property type="match status" value="1"/>
</dbReference>
<dbReference type="OrthoDB" id="5105562at2"/>
<feature type="transmembrane region" description="Helical" evidence="2">
    <location>
        <begin position="187"/>
        <end position="207"/>
    </location>
</feature>
<keyword evidence="2" id="KW-0812">Transmembrane</keyword>
<protein>
    <submittedName>
        <fullName evidence="4">TPM domain-containing protein</fullName>
    </submittedName>
</protein>
<proteinExistence type="predicted"/>
<dbReference type="RefSeq" id="WP_123927045.1">
    <property type="nucleotide sequence ID" value="NZ_JBPSDP010000004.1"/>
</dbReference>
<evidence type="ECO:0000313" key="5">
    <source>
        <dbReference type="Proteomes" id="UP000267536"/>
    </source>
</evidence>
<dbReference type="Proteomes" id="UP000267536">
    <property type="component" value="Unassembled WGS sequence"/>
</dbReference>
<evidence type="ECO:0000313" key="4">
    <source>
        <dbReference type="EMBL" id="RPA64766.1"/>
    </source>
</evidence>
<dbReference type="AlphaFoldDB" id="A0A3N4GVL2"/>
<feature type="region of interest" description="Disordered" evidence="1">
    <location>
        <begin position="671"/>
        <end position="691"/>
    </location>
</feature>